<dbReference type="SUPFAM" id="SSF55729">
    <property type="entry name" value="Acyl-CoA N-acyltransferases (Nat)"/>
    <property type="match status" value="1"/>
</dbReference>
<dbReference type="AlphaFoldDB" id="A0A5C8NRD7"/>
<evidence type="ECO:0000259" key="1">
    <source>
        <dbReference type="PROSITE" id="PS51186"/>
    </source>
</evidence>
<dbReference type="InterPro" id="IPR000182">
    <property type="entry name" value="GNAT_dom"/>
</dbReference>
<protein>
    <submittedName>
        <fullName evidence="2">GNAT family N-acetyltransferase</fullName>
    </submittedName>
</protein>
<keyword evidence="2" id="KW-0808">Transferase</keyword>
<gene>
    <name evidence="2" type="ORF">FHP05_10890</name>
</gene>
<sequence length="279" mass="32035">MRRDESNVDLEQKEYRKMMVNNLTAKVTHNARRMNNMHVKETEDLVRVDSGIPTYNFNIITLPEQGKTPSKDTIKKEMDHFNDKDFPINMWCWEDEKETREIIHDIGLTEYHTPYIGMVAELKDQQISIQDRDDLILKEISTENEAQQFGNIIANLYENPEPQYIQTYFSKITDLLLDRSSPYKPYVGIYQGEVVSTGSLMFTDTTVGMYDIATIPEVRGKGIGTALIQYLLHDAKENNGEYCVLQASPEGKGIYERAGFQSIGNLKIYENTELVGVPT</sequence>
<organism evidence="2 3">
    <name type="scientific">Cerasibacillus terrae</name>
    <dbReference type="NCBI Taxonomy" id="2498845"/>
    <lineage>
        <taxon>Bacteria</taxon>
        <taxon>Bacillati</taxon>
        <taxon>Bacillota</taxon>
        <taxon>Bacilli</taxon>
        <taxon>Bacillales</taxon>
        <taxon>Bacillaceae</taxon>
        <taxon>Cerasibacillus</taxon>
    </lineage>
</organism>
<evidence type="ECO:0000313" key="3">
    <source>
        <dbReference type="Proteomes" id="UP000321574"/>
    </source>
</evidence>
<dbReference type="InterPro" id="IPR016181">
    <property type="entry name" value="Acyl_CoA_acyltransferase"/>
</dbReference>
<dbReference type="PANTHER" id="PTHR42791:SF1">
    <property type="entry name" value="N-ACETYLTRANSFERASE DOMAIN-CONTAINING PROTEIN"/>
    <property type="match status" value="1"/>
</dbReference>
<keyword evidence="3" id="KW-1185">Reference proteome</keyword>
<reference evidence="2 3" key="1">
    <citation type="submission" date="2019-06" db="EMBL/GenBank/DDBJ databases">
        <title>Cerasibacillus sp. nov., isolated from maize field.</title>
        <authorList>
            <person name="Lin S.-Y."/>
            <person name="Tsai C.-F."/>
            <person name="Young C.-C."/>
        </authorList>
    </citation>
    <scope>NUCLEOTIDE SEQUENCE [LARGE SCALE GENOMIC DNA]</scope>
    <source>
        <strain evidence="2 3">CC-CFT480</strain>
    </source>
</reference>
<dbReference type="InterPro" id="IPR052523">
    <property type="entry name" value="Trichothecene_AcTrans"/>
</dbReference>
<dbReference type="Proteomes" id="UP000321574">
    <property type="component" value="Unassembled WGS sequence"/>
</dbReference>
<dbReference type="CDD" id="cd04301">
    <property type="entry name" value="NAT_SF"/>
    <property type="match status" value="1"/>
</dbReference>
<dbReference type="EMBL" id="VDUW01000007">
    <property type="protein sequence ID" value="TXL63677.1"/>
    <property type="molecule type" value="Genomic_DNA"/>
</dbReference>
<evidence type="ECO:0000313" key="2">
    <source>
        <dbReference type="EMBL" id="TXL63677.1"/>
    </source>
</evidence>
<feature type="domain" description="N-acetyltransferase" evidence="1">
    <location>
        <begin position="135"/>
        <end position="279"/>
    </location>
</feature>
<name>A0A5C8NRD7_9BACI</name>
<dbReference type="Gene3D" id="3.40.630.30">
    <property type="match status" value="1"/>
</dbReference>
<accession>A0A5C8NRD7</accession>
<comment type="caution">
    <text evidence="2">The sequence shown here is derived from an EMBL/GenBank/DDBJ whole genome shotgun (WGS) entry which is preliminary data.</text>
</comment>
<dbReference type="Pfam" id="PF00583">
    <property type="entry name" value="Acetyltransf_1"/>
    <property type="match status" value="1"/>
</dbReference>
<dbReference type="OrthoDB" id="2895575at2"/>
<dbReference type="PROSITE" id="PS51186">
    <property type="entry name" value="GNAT"/>
    <property type="match status" value="1"/>
</dbReference>
<proteinExistence type="predicted"/>
<dbReference type="GO" id="GO:0016747">
    <property type="term" value="F:acyltransferase activity, transferring groups other than amino-acyl groups"/>
    <property type="evidence" value="ECO:0007669"/>
    <property type="project" value="InterPro"/>
</dbReference>
<dbReference type="PANTHER" id="PTHR42791">
    <property type="entry name" value="GNAT FAMILY ACETYLTRANSFERASE"/>
    <property type="match status" value="1"/>
</dbReference>